<keyword evidence="2" id="KW-1185">Reference proteome</keyword>
<dbReference type="PANTHER" id="PTHR24159:SF5">
    <property type="entry name" value="ANK_REP_REGION DOMAIN-CONTAINING PROTEIN"/>
    <property type="match status" value="1"/>
</dbReference>
<name>A0ABR2L4X1_9EUKA</name>
<evidence type="ECO:0000313" key="1">
    <source>
        <dbReference type="EMBL" id="KAK8898272.1"/>
    </source>
</evidence>
<evidence type="ECO:0000313" key="2">
    <source>
        <dbReference type="Proteomes" id="UP001470230"/>
    </source>
</evidence>
<evidence type="ECO:0008006" key="3">
    <source>
        <dbReference type="Google" id="ProtNLM"/>
    </source>
</evidence>
<dbReference type="InterPro" id="IPR036770">
    <property type="entry name" value="Ankyrin_rpt-contain_sf"/>
</dbReference>
<sequence length="348" mass="41538">MEVKQYLDARKTLQNHLLDFIDNQDDDQNSYKNLISDIQKCNITENKNEFQLFLNLLTVISNNHHRCSNFFIKIDQILSFLNQKIKQTFSNLEIFNIFKCSKRLLLFFIKNDFFVNDENIIKMINKIDYFSNSNSSDENHEKKKEIGENDQYICQLIRKDLVAPFITYINQANISLETTIKNSIYETNSFLCHKTVTLLEYATFFGSIQIFKYLLFNGFILRPSLWLFALHSNNAEIIHILEENKIKLESDKKCLIEAIKCHHNNIVNYIKDNYTQKKSLSLSFMYYNYEILSEDEVNDDFLLYSCRFNYVELVKILLKNKKIEIFNDIIHFIFNDIQIIIYFNYIQS</sequence>
<protein>
    <recommendedName>
        <fullName evidence="3">DUF3447 domain-containing protein</fullName>
    </recommendedName>
</protein>
<dbReference type="SUPFAM" id="SSF48403">
    <property type="entry name" value="Ankyrin repeat"/>
    <property type="match status" value="1"/>
</dbReference>
<dbReference type="PANTHER" id="PTHR24159">
    <property type="match status" value="1"/>
</dbReference>
<dbReference type="EMBL" id="JAPFFF010000001">
    <property type="protein sequence ID" value="KAK8898272.1"/>
    <property type="molecule type" value="Genomic_DNA"/>
</dbReference>
<accession>A0ABR2L4X1</accession>
<gene>
    <name evidence="1" type="ORF">M9Y10_000550</name>
</gene>
<organism evidence="1 2">
    <name type="scientific">Tritrichomonas musculus</name>
    <dbReference type="NCBI Taxonomy" id="1915356"/>
    <lineage>
        <taxon>Eukaryota</taxon>
        <taxon>Metamonada</taxon>
        <taxon>Parabasalia</taxon>
        <taxon>Tritrichomonadida</taxon>
        <taxon>Tritrichomonadidae</taxon>
        <taxon>Tritrichomonas</taxon>
    </lineage>
</organism>
<proteinExistence type="predicted"/>
<reference evidence="1 2" key="1">
    <citation type="submission" date="2024-04" db="EMBL/GenBank/DDBJ databases">
        <title>Tritrichomonas musculus Genome.</title>
        <authorList>
            <person name="Alves-Ferreira E."/>
            <person name="Grigg M."/>
            <person name="Lorenzi H."/>
            <person name="Galac M."/>
        </authorList>
    </citation>
    <scope>NUCLEOTIDE SEQUENCE [LARGE SCALE GENOMIC DNA]</scope>
    <source>
        <strain evidence="1 2">EAF2021</strain>
    </source>
</reference>
<dbReference type="Gene3D" id="1.25.40.20">
    <property type="entry name" value="Ankyrin repeat-containing domain"/>
    <property type="match status" value="1"/>
</dbReference>
<comment type="caution">
    <text evidence="1">The sequence shown here is derived from an EMBL/GenBank/DDBJ whole genome shotgun (WGS) entry which is preliminary data.</text>
</comment>
<dbReference type="Proteomes" id="UP001470230">
    <property type="component" value="Unassembled WGS sequence"/>
</dbReference>